<protein>
    <submittedName>
        <fullName evidence="1">Uncharacterized protein</fullName>
    </submittedName>
</protein>
<gene>
    <name evidence="1" type="ORF">ABID21_003991</name>
</gene>
<reference evidence="1 2" key="1">
    <citation type="submission" date="2024-06" db="EMBL/GenBank/DDBJ databases">
        <title>Genomic Encyclopedia of Type Strains, Phase IV (KMG-IV): sequencing the most valuable type-strain genomes for metagenomic binning, comparative biology and taxonomic classification.</title>
        <authorList>
            <person name="Goeker M."/>
        </authorList>
    </citation>
    <scope>NUCLEOTIDE SEQUENCE [LARGE SCALE GENOMIC DNA]</scope>
    <source>
        <strain evidence="1 2">DSM 105042</strain>
    </source>
</reference>
<proteinExistence type="predicted"/>
<dbReference type="RefSeq" id="WP_247245471.1">
    <property type="nucleotide sequence ID" value="NZ_JALJRA010000015.1"/>
</dbReference>
<sequence>MQNPTFDPINQPQHLNKETAAARQVEFAVLAIEAGHSDVAITLSGAAEEMLPGDPDVEISTSLRNAEKAVAELGRKAWIQVTNIERDWLKHRTEHLDARNDIRSR</sequence>
<evidence type="ECO:0000313" key="2">
    <source>
        <dbReference type="Proteomes" id="UP001549031"/>
    </source>
</evidence>
<comment type="caution">
    <text evidence="1">The sequence shown here is derived from an EMBL/GenBank/DDBJ whole genome shotgun (WGS) entry which is preliminary data.</text>
</comment>
<dbReference type="EMBL" id="JBEPLJ010000016">
    <property type="protein sequence ID" value="MET3587860.1"/>
    <property type="molecule type" value="Genomic_DNA"/>
</dbReference>
<name>A0ABV2HBD5_9HYPH</name>
<evidence type="ECO:0000313" key="1">
    <source>
        <dbReference type="EMBL" id="MET3587860.1"/>
    </source>
</evidence>
<accession>A0ABV2HBD5</accession>
<organism evidence="1 2">
    <name type="scientific">Pseudorhizobium tarimense</name>
    <dbReference type="NCBI Taxonomy" id="1079109"/>
    <lineage>
        <taxon>Bacteria</taxon>
        <taxon>Pseudomonadati</taxon>
        <taxon>Pseudomonadota</taxon>
        <taxon>Alphaproteobacteria</taxon>
        <taxon>Hyphomicrobiales</taxon>
        <taxon>Rhizobiaceae</taxon>
        <taxon>Rhizobium/Agrobacterium group</taxon>
        <taxon>Pseudorhizobium</taxon>
    </lineage>
</organism>
<dbReference type="Proteomes" id="UP001549031">
    <property type="component" value="Unassembled WGS sequence"/>
</dbReference>
<keyword evidence="2" id="KW-1185">Reference proteome</keyword>